<gene>
    <name evidence="2" type="ORF">B8W69_02000</name>
</gene>
<dbReference type="EMBL" id="NCXM01000002">
    <property type="protein sequence ID" value="OSC31912.1"/>
    <property type="molecule type" value="Genomic_DNA"/>
</dbReference>
<protein>
    <submittedName>
        <fullName evidence="2">Uncharacterized protein</fullName>
    </submittedName>
</protein>
<organism evidence="2 3">
    <name type="scientific">Mycolicibacterium vulneris</name>
    <dbReference type="NCBI Taxonomy" id="547163"/>
    <lineage>
        <taxon>Bacteria</taxon>
        <taxon>Bacillati</taxon>
        <taxon>Actinomycetota</taxon>
        <taxon>Actinomycetes</taxon>
        <taxon>Mycobacteriales</taxon>
        <taxon>Mycobacteriaceae</taxon>
        <taxon>Mycolicibacterium</taxon>
    </lineage>
</organism>
<evidence type="ECO:0000256" key="1">
    <source>
        <dbReference type="SAM" id="MobiDB-lite"/>
    </source>
</evidence>
<reference evidence="2 3" key="1">
    <citation type="submission" date="2017-04" db="EMBL/GenBank/DDBJ databases">
        <title>The new phylogeny of genus Mycobacterium.</title>
        <authorList>
            <person name="Tortoli E."/>
            <person name="Trovato A."/>
            <person name="Cirillo D.M."/>
        </authorList>
    </citation>
    <scope>NUCLEOTIDE SEQUENCE [LARGE SCALE GENOMIC DNA]</scope>
    <source>
        <strain evidence="2 3">DSM 45247</strain>
    </source>
</reference>
<dbReference type="RefSeq" id="WP_085288342.1">
    <property type="nucleotide sequence ID" value="NZ_NCXM01000002.1"/>
</dbReference>
<feature type="region of interest" description="Disordered" evidence="1">
    <location>
        <begin position="34"/>
        <end position="65"/>
    </location>
</feature>
<evidence type="ECO:0000313" key="2">
    <source>
        <dbReference type="EMBL" id="OSC31912.1"/>
    </source>
</evidence>
<comment type="caution">
    <text evidence="2">The sequence shown here is derived from an EMBL/GenBank/DDBJ whole genome shotgun (WGS) entry which is preliminary data.</text>
</comment>
<dbReference type="AlphaFoldDB" id="A0A1X2LD55"/>
<name>A0A1X2LD55_9MYCO</name>
<evidence type="ECO:0000313" key="3">
    <source>
        <dbReference type="Proteomes" id="UP000242320"/>
    </source>
</evidence>
<sequence length="65" mass="7200">MGKRRPFGDGTPPNFVVPANDKEQRRLRSVFADPASGLINRTPTANGVDEDACWPNVQQNEVKHP</sequence>
<proteinExistence type="predicted"/>
<dbReference type="Proteomes" id="UP000242320">
    <property type="component" value="Unassembled WGS sequence"/>
</dbReference>
<keyword evidence="3" id="KW-1185">Reference proteome</keyword>
<feature type="compositionally biased region" description="Polar residues" evidence="1">
    <location>
        <begin position="56"/>
        <end position="65"/>
    </location>
</feature>
<accession>A0A1X2LD55</accession>